<dbReference type="GO" id="GO:0016616">
    <property type="term" value="F:oxidoreductase activity, acting on the CH-OH group of donors, NAD or NADP as acceptor"/>
    <property type="evidence" value="ECO:0007669"/>
    <property type="project" value="TreeGrafter"/>
</dbReference>
<comment type="similarity">
    <text evidence="1 3">Belongs to the short-chain dehydrogenases/reductases (SDR) family.</text>
</comment>
<proteinExistence type="inferred from homology"/>
<dbReference type="Pfam" id="PF00106">
    <property type="entry name" value="adh_short"/>
    <property type="match status" value="1"/>
</dbReference>
<dbReference type="AlphaFoldDB" id="A0A8I6RVB3"/>
<dbReference type="PANTHER" id="PTHR44229">
    <property type="entry name" value="15-HYDROXYPROSTAGLANDIN DEHYDROGENASE [NAD(+)]"/>
    <property type="match status" value="1"/>
</dbReference>
<protein>
    <recommendedName>
        <fullName evidence="6">Alcohol dehydrogenase</fullName>
    </recommendedName>
</protein>
<dbReference type="EnsemblMetazoa" id="XM_014395289.2">
    <property type="protein sequence ID" value="XP_014250775.1"/>
    <property type="gene ID" value="LOC106667381"/>
</dbReference>
<evidence type="ECO:0000256" key="2">
    <source>
        <dbReference type="ARBA" id="ARBA00023002"/>
    </source>
</evidence>
<dbReference type="InterPro" id="IPR036291">
    <property type="entry name" value="NAD(P)-bd_dom_sf"/>
</dbReference>
<reference evidence="4" key="1">
    <citation type="submission" date="2022-01" db="UniProtKB">
        <authorList>
            <consortium name="EnsemblMetazoa"/>
        </authorList>
    </citation>
    <scope>IDENTIFICATION</scope>
</reference>
<dbReference type="GO" id="GO:0005737">
    <property type="term" value="C:cytoplasm"/>
    <property type="evidence" value="ECO:0007669"/>
    <property type="project" value="TreeGrafter"/>
</dbReference>
<dbReference type="InterPro" id="IPR002347">
    <property type="entry name" value="SDR_fam"/>
</dbReference>
<evidence type="ECO:0000313" key="5">
    <source>
        <dbReference type="Proteomes" id="UP000494040"/>
    </source>
</evidence>
<dbReference type="OrthoDB" id="417891at2759"/>
<evidence type="ECO:0000256" key="1">
    <source>
        <dbReference type="ARBA" id="ARBA00006484"/>
    </source>
</evidence>
<dbReference type="PANTHER" id="PTHR44229:SF8">
    <property type="entry name" value="ALCOHOL DEHYDROGENASE-RELATED"/>
    <property type="match status" value="1"/>
</dbReference>
<gene>
    <name evidence="4" type="primary">106667381</name>
</gene>
<accession>A0A8I6RVB3</accession>
<dbReference type="Proteomes" id="UP000494040">
    <property type="component" value="Unassembled WGS sequence"/>
</dbReference>
<keyword evidence="2" id="KW-0560">Oxidoreductase</keyword>
<keyword evidence="5" id="KW-1185">Reference proteome</keyword>
<organism evidence="4 5">
    <name type="scientific">Cimex lectularius</name>
    <name type="common">Bed bug</name>
    <name type="synonym">Acanthia lectularia</name>
    <dbReference type="NCBI Taxonomy" id="79782"/>
    <lineage>
        <taxon>Eukaryota</taxon>
        <taxon>Metazoa</taxon>
        <taxon>Ecdysozoa</taxon>
        <taxon>Arthropoda</taxon>
        <taxon>Hexapoda</taxon>
        <taxon>Insecta</taxon>
        <taxon>Pterygota</taxon>
        <taxon>Neoptera</taxon>
        <taxon>Paraneoptera</taxon>
        <taxon>Hemiptera</taxon>
        <taxon>Heteroptera</taxon>
        <taxon>Panheteroptera</taxon>
        <taxon>Cimicomorpha</taxon>
        <taxon>Cimicidae</taxon>
        <taxon>Cimex</taxon>
    </lineage>
</organism>
<evidence type="ECO:0000256" key="3">
    <source>
        <dbReference type="RuleBase" id="RU000363"/>
    </source>
</evidence>
<dbReference type="PRINTS" id="PR00081">
    <property type="entry name" value="GDHRDH"/>
</dbReference>
<dbReference type="SUPFAM" id="SSF51735">
    <property type="entry name" value="NAD(P)-binding Rossmann-fold domains"/>
    <property type="match status" value="1"/>
</dbReference>
<evidence type="ECO:0008006" key="6">
    <source>
        <dbReference type="Google" id="ProtNLM"/>
    </source>
</evidence>
<sequence>MDINSTVALVTGSTSGIGLSIASELLEQNAKAVIISGIRDQQGEEAVRKLNDKYGQKRCEYLHLDTTNKKEFEDAFKLIFKKYGSLDILVNNAGILHDKEWEKTISVNINGVVYGVILAKKYMSNKPSGAAVVNVASILGIDVIPYTPIYNLSKFAIVGLTRSFQNEEYFKNSGIKVVALCPGVTDTELVSSKVPMLYEEWTPKAFDELASFVKQSSTVIGKAAAYVIKHGETGTCWPVEGHVLYKADFPTRKDISIKISDLK</sequence>
<name>A0A8I6RVB3_CIMLE</name>
<evidence type="ECO:0000313" key="4">
    <source>
        <dbReference type="EnsemblMetazoa" id="XP_014250775.1"/>
    </source>
</evidence>
<dbReference type="Gene3D" id="3.40.50.720">
    <property type="entry name" value="NAD(P)-binding Rossmann-like Domain"/>
    <property type="match status" value="1"/>
</dbReference>
<dbReference type="PRINTS" id="PR00080">
    <property type="entry name" value="SDRFAMILY"/>
</dbReference>